<keyword evidence="4" id="KW-1185">Reference proteome</keyword>
<dbReference type="EMBL" id="LAVV01013416">
    <property type="protein sequence ID" value="KNZ45667.1"/>
    <property type="molecule type" value="Genomic_DNA"/>
</dbReference>
<evidence type="ECO:0000313" key="3">
    <source>
        <dbReference type="EMBL" id="KNZ45667.1"/>
    </source>
</evidence>
<evidence type="ECO:0000256" key="1">
    <source>
        <dbReference type="SAM" id="MobiDB-lite"/>
    </source>
</evidence>
<feature type="region of interest" description="Disordered" evidence="1">
    <location>
        <begin position="471"/>
        <end position="494"/>
    </location>
</feature>
<keyword evidence="2" id="KW-1133">Transmembrane helix</keyword>
<keyword evidence="2" id="KW-0472">Membrane</keyword>
<dbReference type="OrthoDB" id="2507136at2759"/>
<evidence type="ECO:0000256" key="2">
    <source>
        <dbReference type="SAM" id="Phobius"/>
    </source>
</evidence>
<feature type="transmembrane region" description="Helical" evidence="2">
    <location>
        <begin position="180"/>
        <end position="204"/>
    </location>
</feature>
<gene>
    <name evidence="3" type="ORF">VP01_792g6</name>
</gene>
<dbReference type="VEuPathDB" id="FungiDB:VP01_792g6"/>
<comment type="caution">
    <text evidence="3">The sequence shown here is derived from an EMBL/GenBank/DDBJ whole genome shotgun (WGS) entry which is preliminary data.</text>
</comment>
<accession>A0A0L6UBN2</accession>
<name>A0A0L6UBN2_9BASI</name>
<reference evidence="3 4" key="1">
    <citation type="submission" date="2015-08" db="EMBL/GenBank/DDBJ databases">
        <title>Next Generation Sequencing and Analysis of the Genome of Puccinia sorghi L Schw, the Causal Agent of Maize Common Rust.</title>
        <authorList>
            <person name="Rochi L."/>
            <person name="Burguener G."/>
            <person name="Darino M."/>
            <person name="Turjanski A."/>
            <person name="Kreff E."/>
            <person name="Dieguez M.J."/>
            <person name="Sacco F."/>
        </authorList>
    </citation>
    <scope>NUCLEOTIDE SEQUENCE [LARGE SCALE GENOMIC DNA]</scope>
    <source>
        <strain evidence="3 4">RO10H11247</strain>
    </source>
</reference>
<feature type="transmembrane region" description="Helical" evidence="2">
    <location>
        <begin position="225"/>
        <end position="247"/>
    </location>
</feature>
<dbReference type="Proteomes" id="UP000037035">
    <property type="component" value="Unassembled WGS sequence"/>
</dbReference>
<evidence type="ECO:0000313" key="4">
    <source>
        <dbReference type="Proteomes" id="UP000037035"/>
    </source>
</evidence>
<organism evidence="3 4">
    <name type="scientific">Puccinia sorghi</name>
    <dbReference type="NCBI Taxonomy" id="27349"/>
    <lineage>
        <taxon>Eukaryota</taxon>
        <taxon>Fungi</taxon>
        <taxon>Dikarya</taxon>
        <taxon>Basidiomycota</taxon>
        <taxon>Pucciniomycotina</taxon>
        <taxon>Pucciniomycetes</taxon>
        <taxon>Pucciniales</taxon>
        <taxon>Pucciniaceae</taxon>
        <taxon>Puccinia</taxon>
    </lineage>
</organism>
<dbReference type="AlphaFoldDB" id="A0A0L6UBN2"/>
<proteinExistence type="predicted"/>
<protein>
    <submittedName>
        <fullName evidence="3">Uncharacterized protein</fullName>
    </submittedName>
</protein>
<keyword evidence="2" id="KW-0812">Transmembrane</keyword>
<sequence length="494" mass="54867">MDLKHTCHLLVLRESSCSRQACHHPPIRASLIFLSDYQTAELVLWGAILRRIIAFNYIMSAPFCSIKVIETQKKTWLCSCCCFTSYTCSYFFFYQGFASKLLLLSGCAKERANCISLGLTNVIGLIHAEVLNDILISLHLQSVAVVDLATEELTERHMIRFSSKMAIHTCKFSFSAAACILTKASCLVAVIFLWILGIEAALNLTSLGTRARAGATIKFSPCARFAINGSLLAVLAVPAIIILWISIVRSTNVGAIEATSEEVVANLLQRAPTYSPEDYNPSSLLGILKPTESISLNTPHVFFLSNFLSLLTLIQLGQRRLDYATKIMLYVYLVQHLFISAVSNSYLYQTCVRSLIESEIHMPKTHLLKIYLPTWIIVSRRLAQETVPADHLTGISSADSPVSDHRNAMLRVRRRIIKHGYLIILEEVLYLPPLVYMALHGPSAITGNIIMAFSIQNAFYTLQKSKNSAKGEAKVSLSPDPEKANDDSLIESKC</sequence>
<feature type="compositionally biased region" description="Basic and acidic residues" evidence="1">
    <location>
        <begin position="480"/>
        <end position="494"/>
    </location>
</feature>